<gene>
    <name evidence="2" type="primary">Torsin</name>
    <name evidence="2" type="ORF">Bhyg_17335</name>
</gene>
<evidence type="ECO:0000313" key="2">
    <source>
        <dbReference type="EMBL" id="KAJ6634219.1"/>
    </source>
</evidence>
<comment type="caution">
    <text evidence="2">The sequence shown here is derived from an EMBL/GenBank/DDBJ whole genome shotgun (WGS) entry which is preliminary data.</text>
</comment>
<dbReference type="InterPro" id="IPR027417">
    <property type="entry name" value="P-loop_NTPase"/>
</dbReference>
<dbReference type="GO" id="GO:0071218">
    <property type="term" value="P:cellular response to misfolded protein"/>
    <property type="evidence" value="ECO:0007669"/>
    <property type="project" value="TreeGrafter"/>
</dbReference>
<dbReference type="EMBL" id="WJQU01000826">
    <property type="protein sequence ID" value="KAJ6634219.1"/>
    <property type="molecule type" value="Genomic_DNA"/>
</dbReference>
<comment type="similarity">
    <text evidence="1">Belongs to the ClpA/ClpB family. Torsin subfamily.</text>
</comment>
<dbReference type="Proteomes" id="UP001151699">
    <property type="component" value="Unassembled WGS sequence"/>
</dbReference>
<proteinExistence type="inferred from homology"/>
<dbReference type="PANTHER" id="PTHR10760:SF2">
    <property type="entry name" value="LD13476P-RELATED"/>
    <property type="match status" value="1"/>
</dbReference>
<evidence type="ECO:0000256" key="1">
    <source>
        <dbReference type="ARBA" id="ARBA00006235"/>
    </source>
</evidence>
<sequence length="344" mass="38707">MSQMFVDISIFLLTFLTLCGVALSLFDPLSLSLIAGGASLVYNRGKVWEYTYCQLNECCIDSHIPANITALSQDLEENVFGQHIVQRQLVAALKSHYTHLDSSTKPLVLSFHGTPGTGKNYLADHIAKHVYKYGVSSYFVKKFMGRTDFPLESDVRHYQITLRTTIINAVNVCPRTLFIFDEVDKIPVGVFEALTSLLDHHHSVEGATLRFATFIFLSNAGGTEISAKLLELTENGALREETQLFNFEKILEGAAYNVNGGLRKTSMIEGSLIDHYVPFLPLEKRHIEKCIIAEFKRLGVDRPAFTDIEEISNNYVTYYKNIFSTSGCKRLSKKVAMYVADKYK</sequence>
<protein>
    <submittedName>
        <fullName evidence="2">Torsin-like protein</fullName>
    </submittedName>
</protein>
<dbReference type="GO" id="GO:0005737">
    <property type="term" value="C:cytoplasm"/>
    <property type="evidence" value="ECO:0007669"/>
    <property type="project" value="UniProtKB-ARBA"/>
</dbReference>
<accession>A0A9Q0RVZ1</accession>
<reference evidence="2" key="1">
    <citation type="submission" date="2022-07" db="EMBL/GenBank/DDBJ databases">
        <authorList>
            <person name="Trinca V."/>
            <person name="Uliana J.V.C."/>
            <person name="Torres T.T."/>
            <person name="Ward R.J."/>
            <person name="Monesi N."/>
        </authorList>
    </citation>
    <scope>NUCLEOTIDE SEQUENCE</scope>
    <source>
        <strain evidence="2">HSMRA1968</strain>
        <tissue evidence="2">Whole embryos</tissue>
    </source>
</reference>
<dbReference type="GO" id="GO:0016887">
    <property type="term" value="F:ATP hydrolysis activity"/>
    <property type="evidence" value="ECO:0007669"/>
    <property type="project" value="InterPro"/>
</dbReference>
<evidence type="ECO:0000313" key="3">
    <source>
        <dbReference type="Proteomes" id="UP001151699"/>
    </source>
</evidence>
<dbReference type="InterPro" id="IPR010448">
    <property type="entry name" value="Torsin"/>
</dbReference>
<dbReference type="OrthoDB" id="19623at2759"/>
<dbReference type="CDD" id="cd00009">
    <property type="entry name" value="AAA"/>
    <property type="match status" value="1"/>
</dbReference>
<keyword evidence="3" id="KW-1185">Reference proteome</keyword>
<dbReference type="Gene3D" id="3.40.50.300">
    <property type="entry name" value="P-loop containing nucleotide triphosphate hydrolases"/>
    <property type="match status" value="1"/>
</dbReference>
<dbReference type="Pfam" id="PF06309">
    <property type="entry name" value="Torsin"/>
    <property type="match status" value="1"/>
</dbReference>
<dbReference type="GO" id="GO:0005524">
    <property type="term" value="F:ATP binding"/>
    <property type="evidence" value="ECO:0007669"/>
    <property type="project" value="InterPro"/>
</dbReference>
<name>A0A9Q0RVZ1_9DIPT</name>
<dbReference type="PANTHER" id="PTHR10760">
    <property type="entry name" value="TORSIN"/>
    <property type="match status" value="1"/>
</dbReference>
<dbReference type="AlphaFoldDB" id="A0A9Q0RVZ1"/>
<organism evidence="2 3">
    <name type="scientific">Pseudolycoriella hygida</name>
    <dbReference type="NCBI Taxonomy" id="35572"/>
    <lineage>
        <taxon>Eukaryota</taxon>
        <taxon>Metazoa</taxon>
        <taxon>Ecdysozoa</taxon>
        <taxon>Arthropoda</taxon>
        <taxon>Hexapoda</taxon>
        <taxon>Insecta</taxon>
        <taxon>Pterygota</taxon>
        <taxon>Neoptera</taxon>
        <taxon>Endopterygota</taxon>
        <taxon>Diptera</taxon>
        <taxon>Nematocera</taxon>
        <taxon>Sciaroidea</taxon>
        <taxon>Sciaridae</taxon>
        <taxon>Pseudolycoriella</taxon>
    </lineage>
</organism>
<dbReference type="GO" id="GO:0012505">
    <property type="term" value="C:endomembrane system"/>
    <property type="evidence" value="ECO:0007669"/>
    <property type="project" value="UniProtKB-ARBA"/>
</dbReference>
<dbReference type="SUPFAM" id="SSF52540">
    <property type="entry name" value="P-loop containing nucleoside triphosphate hydrolases"/>
    <property type="match status" value="1"/>
</dbReference>